<name>A0A4R3YPS4_9GAMM</name>
<evidence type="ECO:0000256" key="2">
    <source>
        <dbReference type="ARBA" id="ARBA00004613"/>
    </source>
</evidence>
<keyword evidence="5 9" id="KW-0732">Signal</keyword>
<evidence type="ECO:0000256" key="4">
    <source>
        <dbReference type="ARBA" id="ARBA00022723"/>
    </source>
</evidence>
<dbReference type="InterPro" id="IPR052052">
    <property type="entry name" value="Polysaccharide_Lyase_9"/>
</dbReference>
<keyword evidence="3" id="KW-0964">Secreted</keyword>
<keyword evidence="4" id="KW-0479">Metal-binding</keyword>
<dbReference type="GO" id="GO:0046872">
    <property type="term" value="F:metal ion binding"/>
    <property type="evidence" value="ECO:0007669"/>
    <property type="project" value="UniProtKB-KW"/>
</dbReference>
<feature type="domain" description="Pectate disaccharide-lyase-like central Ig-like" evidence="11">
    <location>
        <begin position="298"/>
        <end position="379"/>
    </location>
</feature>
<keyword evidence="13" id="KW-1185">Reference proteome</keyword>
<dbReference type="Pfam" id="PF25849">
    <property type="entry name" value="PelX_N"/>
    <property type="match status" value="1"/>
</dbReference>
<dbReference type="PANTHER" id="PTHR40088:SF1">
    <property type="entry name" value="PECTATE LYASE PEL9"/>
    <property type="match status" value="1"/>
</dbReference>
<reference evidence="12 13" key="1">
    <citation type="submission" date="2019-03" db="EMBL/GenBank/DDBJ databases">
        <title>Genomic Encyclopedia of Type Strains, Phase IV (KMG-IV): sequencing the most valuable type-strain genomes for metagenomic binning, comparative biology and taxonomic classification.</title>
        <authorList>
            <person name="Goeker M."/>
        </authorList>
    </citation>
    <scope>NUCLEOTIDE SEQUENCE [LARGE SCALE GENOMIC DNA]</scope>
    <source>
        <strain evidence="12 13">DSM 19580</strain>
    </source>
</reference>
<evidence type="ECO:0000256" key="6">
    <source>
        <dbReference type="ARBA" id="ARBA00022837"/>
    </source>
</evidence>
<comment type="subcellular location">
    <subcellularLocation>
        <location evidence="2">Secreted</location>
    </subcellularLocation>
</comment>
<dbReference type="InterPro" id="IPR012334">
    <property type="entry name" value="Pectin_lyas_fold"/>
</dbReference>
<dbReference type="InterPro" id="IPR011050">
    <property type="entry name" value="Pectin_lyase_fold/virulence"/>
</dbReference>
<evidence type="ECO:0000256" key="5">
    <source>
        <dbReference type="ARBA" id="ARBA00022729"/>
    </source>
</evidence>
<evidence type="ECO:0000256" key="7">
    <source>
        <dbReference type="ARBA" id="ARBA00023239"/>
    </source>
</evidence>
<evidence type="ECO:0000256" key="8">
    <source>
        <dbReference type="ARBA" id="ARBA00038263"/>
    </source>
</evidence>
<dbReference type="GO" id="GO:0005576">
    <property type="term" value="C:extracellular region"/>
    <property type="evidence" value="ECO:0007669"/>
    <property type="project" value="UniProtKB-SubCell"/>
</dbReference>
<evidence type="ECO:0000313" key="13">
    <source>
        <dbReference type="Proteomes" id="UP000295719"/>
    </source>
</evidence>
<dbReference type="SMART" id="SM00710">
    <property type="entry name" value="PbH1"/>
    <property type="match status" value="4"/>
</dbReference>
<comment type="cofactor">
    <cofactor evidence="1">
        <name>Ca(2+)</name>
        <dbReference type="ChEBI" id="CHEBI:29108"/>
    </cofactor>
</comment>
<evidence type="ECO:0000256" key="9">
    <source>
        <dbReference type="SAM" id="SignalP"/>
    </source>
</evidence>
<dbReference type="InterPro" id="IPR058953">
    <property type="entry name" value="PelX-like_N"/>
</dbReference>
<dbReference type="SUPFAM" id="SSF51126">
    <property type="entry name" value="Pectin lyase-like"/>
    <property type="match status" value="1"/>
</dbReference>
<dbReference type="InterPro" id="IPR058863">
    <property type="entry name" value="PelX-like_Ig"/>
</dbReference>
<evidence type="ECO:0000259" key="11">
    <source>
        <dbReference type="Pfam" id="PF25850"/>
    </source>
</evidence>
<comment type="similarity">
    <text evidence="8">Belongs to the polysaccharide lyase 9 family.</text>
</comment>
<dbReference type="PANTHER" id="PTHR40088">
    <property type="entry name" value="PECTATE LYASE (EUROFUNG)"/>
    <property type="match status" value="1"/>
</dbReference>
<keyword evidence="6" id="KW-0106">Calcium</keyword>
<comment type="caution">
    <text evidence="12">The sequence shown here is derived from an EMBL/GenBank/DDBJ whole genome shotgun (WGS) entry which is preliminary data.</text>
</comment>
<evidence type="ECO:0000256" key="1">
    <source>
        <dbReference type="ARBA" id="ARBA00001913"/>
    </source>
</evidence>
<dbReference type="OrthoDB" id="8660908at2"/>
<dbReference type="GO" id="GO:0016837">
    <property type="term" value="F:carbon-oxygen lyase activity, acting on polysaccharides"/>
    <property type="evidence" value="ECO:0007669"/>
    <property type="project" value="TreeGrafter"/>
</dbReference>
<feature type="domain" description="Pectate disaccharide-lyase-like N-terminal" evidence="10">
    <location>
        <begin position="32"/>
        <end position="280"/>
    </location>
</feature>
<organism evidence="12 13">
    <name type="scientific">Biostraticola tofi</name>
    <dbReference type="NCBI Taxonomy" id="466109"/>
    <lineage>
        <taxon>Bacteria</taxon>
        <taxon>Pseudomonadati</taxon>
        <taxon>Pseudomonadota</taxon>
        <taxon>Gammaproteobacteria</taxon>
        <taxon>Enterobacterales</taxon>
        <taxon>Bruguierivoracaceae</taxon>
        <taxon>Biostraticola</taxon>
    </lineage>
</organism>
<dbReference type="RefSeq" id="WP_131866119.1">
    <property type="nucleotide sequence ID" value="NZ_SMCR01000007.1"/>
</dbReference>
<dbReference type="Gene3D" id="2.160.20.10">
    <property type="entry name" value="Single-stranded right-handed beta-helix, Pectin lyase-like"/>
    <property type="match status" value="1"/>
</dbReference>
<accession>A0A4R3YPS4</accession>
<sequence length="729" mass="79011">MLRLFITAVVVMLTVNPAAATDIPDVSRLRWQKITFGQSTDIDFATNVLADKVGVNDVTVGGKKLPQAVPMALQTPFTLESRGGKIGNSHDGLTFYYTTLPVNVNFVLQATVSVSQFGPENGAKPAGQEGVGMLVRDVIGQGRQEQPVAGYEEFPASANQVMNAILTQDKRSHTRVQASHITRTGSLQPAGNQGVQITRQSYQPDIDLAKTPSFRLRLERTDQDFVTGFAPLDSEQWVNHRVEGADLVAVQRKDVYYLGFFAARNARMTVDNVKLSLSAAHTVASKPKPLVLAPLKVELASSPVSAFADYAFQLRANRDGRVTVRQDQVVLAAESPLKAGDVISIPATLHRPVSQFSYVFTDSDGRQLAEQTTEVSWQQQFTDGDTLWVSPQGLAANDGTASKPLDFATAVAVLPPGGTILLQQGEYPLATIPATASGSPTRIKTLKAAGEKVVFHGLSLSGHYWMIANIEVTGKSFHIAGSHNHIDRVIAHHADDTGIWVSSPEGIGRALWASHNLISNSESFANKDPGNINADGFAVKMRVGAGNRVVNCIAHDNADDGFDLFNKIEDGPNGQVVIENSIALNNTNNGFKLGGEGQSVAHRSSGNLAVGNGMDGFTDNFNPGQLAIQHNIALDNKRFNFIFRQGPYNDPNEQGVFKNNISLRTSATQYNDVITGHADNSNFFYQNNHTINNDGIVLNNRQFISLSVPEHFSRQADGAFELGDFLKRR</sequence>
<proteinExistence type="inferred from homology"/>
<evidence type="ECO:0008006" key="14">
    <source>
        <dbReference type="Google" id="ProtNLM"/>
    </source>
</evidence>
<dbReference type="Proteomes" id="UP000295719">
    <property type="component" value="Unassembled WGS sequence"/>
</dbReference>
<feature type="chain" id="PRO_5020786964" description="Parallel beta helix pectate lyase-like protein" evidence="9">
    <location>
        <begin position="21"/>
        <end position="729"/>
    </location>
</feature>
<evidence type="ECO:0000313" key="12">
    <source>
        <dbReference type="EMBL" id="TCV94371.1"/>
    </source>
</evidence>
<keyword evidence="7" id="KW-0456">Lyase</keyword>
<evidence type="ECO:0000256" key="3">
    <source>
        <dbReference type="ARBA" id="ARBA00022525"/>
    </source>
</evidence>
<protein>
    <recommendedName>
        <fullName evidence="14">Parallel beta helix pectate lyase-like protein</fullName>
    </recommendedName>
</protein>
<dbReference type="Pfam" id="PF25850">
    <property type="entry name" value="PelX_Ig"/>
    <property type="match status" value="1"/>
</dbReference>
<gene>
    <name evidence="12" type="ORF">EDC52_107112</name>
</gene>
<evidence type="ECO:0000259" key="10">
    <source>
        <dbReference type="Pfam" id="PF25849"/>
    </source>
</evidence>
<feature type="signal peptide" evidence="9">
    <location>
        <begin position="1"/>
        <end position="20"/>
    </location>
</feature>
<dbReference type="InterPro" id="IPR006626">
    <property type="entry name" value="PbH1"/>
</dbReference>
<dbReference type="AlphaFoldDB" id="A0A4R3YPS4"/>
<dbReference type="EMBL" id="SMCR01000007">
    <property type="protein sequence ID" value="TCV94371.1"/>
    <property type="molecule type" value="Genomic_DNA"/>
</dbReference>